<evidence type="ECO:0000259" key="7">
    <source>
        <dbReference type="PROSITE" id="PS50011"/>
    </source>
</evidence>
<feature type="region of interest" description="Disordered" evidence="6">
    <location>
        <begin position="416"/>
        <end position="439"/>
    </location>
</feature>
<feature type="compositionally biased region" description="Polar residues" evidence="6">
    <location>
        <begin position="452"/>
        <end position="462"/>
    </location>
</feature>
<dbReference type="AlphaFoldDB" id="A0AAV6UFP2"/>
<feature type="compositionally biased region" description="Polar residues" evidence="6">
    <location>
        <begin position="554"/>
        <end position="572"/>
    </location>
</feature>
<feature type="region of interest" description="Disordered" evidence="6">
    <location>
        <begin position="360"/>
        <end position="386"/>
    </location>
</feature>
<dbReference type="InterPro" id="IPR017441">
    <property type="entry name" value="Protein_kinase_ATP_BS"/>
</dbReference>
<keyword evidence="9" id="KW-1185">Reference proteome</keyword>
<protein>
    <recommendedName>
        <fullName evidence="7">Protein kinase domain-containing protein</fullName>
    </recommendedName>
</protein>
<dbReference type="PANTHER" id="PTHR24348:SF22">
    <property type="entry name" value="NON-SPECIFIC SERINE_THREONINE PROTEIN KINASE"/>
    <property type="match status" value="1"/>
</dbReference>
<keyword evidence="3" id="KW-0418">Kinase</keyword>
<dbReference type="GO" id="GO:0004674">
    <property type="term" value="F:protein serine/threonine kinase activity"/>
    <property type="evidence" value="ECO:0007669"/>
    <property type="project" value="InterPro"/>
</dbReference>
<dbReference type="Gene3D" id="1.10.510.10">
    <property type="entry name" value="Transferase(Phosphotransferase) domain 1"/>
    <property type="match status" value="1"/>
</dbReference>
<feature type="domain" description="Protein kinase" evidence="7">
    <location>
        <begin position="15"/>
        <end position="280"/>
    </location>
</feature>
<feature type="binding site" evidence="5">
    <location>
        <position position="45"/>
    </location>
    <ligand>
        <name>ATP</name>
        <dbReference type="ChEBI" id="CHEBI:30616"/>
    </ligand>
</feature>
<dbReference type="GO" id="GO:0010508">
    <property type="term" value="P:positive regulation of autophagy"/>
    <property type="evidence" value="ECO:0007669"/>
    <property type="project" value="TreeGrafter"/>
</dbReference>
<evidence type="ECO:0000256" key="3">
    <source>
        <dbReference type="ARBA" id="ARBA00022777"/>
    </source>
</evidence>
<feature type="compositionally biased region" description="Polar residues" evidence="6">
    <location>
        <begin position="475"/>
        <end position="484"/>
    </location>
</feature>
<proteinExistence type="predicted"/>
<dbReference type="InterPro" id="IPR011009">
    <property type="entry name" value="Kinase-like_dom_sf"/>
</dbReference>
<keyword evidence="1" id="KW-0808">Transferase</keyword>
<evidence type="ECO:0000256" key="6">
    <source>
        <dbReference type="SAM" id="MobiDB-lite"/>
    </source>
</evidence>
<evidence type="ECO:0000256" key="1">
    <source>
        <dbReference type="ARBA" id="ARBA00022679"/>
    </source>
</evidence>
<dbReference type="GO" id="GO:0000045">
    <property type="term" value="P:autophagosome assembly"/>
    <property type="evidence" value="ECO:0007669"/>
    <property type="project" value="TreeGrafter"/>
</dbReference>
<dbReference type="Pfam" id="PF21127">
    <property type="entry name" value="ATG1-like_MIT2"/>
    <property type="match status" value="1"/>
</dbReference>
<evidence type="ECO:0000313" key="9">
    <source>
        <dbReference type="Proteomes" id="UP000827092"/>
    </source>
</evidence>
<dbReference type="GO" id="GO:0034727">
    <property type="term" value="P:piecemeal microautophagy of the nucleus"/>
    <property type="evidence" value="ECO:0007669"/>
    <property type="project" value="TreeGrafter"/>
</dbReference>
<dbReference type="GO" id="GO:0005524">
    <property type="term" value="F:ATP binding"/>
    <property type="evidence" value="ECO:0007669"/>
    <property type="project" value="UniProtKB-UniRule"/>
</dbReference>
<dbReference type="GO" id="GO:0005776">
    <property type="term" value="C:autophagosome"/>
    <property type="evidence" value="ECO:0007669"/>
    <property type="project" value="TreeGrafter"/>
</dbReference>
<feature type="compositionally biased region" description="Polar residues" evidence="6">
    <location>
        <begin position="535"/>
        <end position="547"/>
    </location>
</feature>
<evidence type="ECO:0000313" key="8">
    <source>
        <dbReference type="EMBL" id="KAG8182071.1"/>
    </source>
</evidence>
<dbReference type="InterPro" id="IPR045269">
    <property type="entry name" value="Atg1-like"/>
</dbReference>
<dbReference type="GO" id="GO:0048675">
    <property type="term" value="P:axon extension"/>
    <property type="evidence" value="ECO:0007669"/>
    <property type="project" value="TreeGrafter"/>
</dbReference>
<dbReference type="GO" id="GO:0005829">
    <property type="term" value="C:cytosol"/>
    <property type="evidence" value="ECO:0007669"/>
    <property type="project" value="TreeGrafter"/>
</dbReference>
<evidence type="ECO:0000256" key="5">
    <source>
        <dbReference type="PROSITE-ProRule" id="PRU10141"/>
    </source>
</evidence>
<dbReference type="Proteomes" id="UP000827092">
    <property type="component" value="Unassembled WGS sequence"/>
</dbReference>
<dbReference type="SMART" id="SM00220">
    <property type="entry name" value="S_TKc"/>
    <property type="match status" value="1"/>
</dbReference>
<dbReference type="InterPro" id="IPR008271">
    <property type="entry name" value="Ser/Thr_kinase_AS"/>
</dbReference>
<feature type="region of interest" description="Disordered" evidence="6">
    <location>
        <begin position="452"/>
        <end position="500"/>
    </location>
</feature>
<gene>
    <name evidence="8" type="ORF">JTE90_008607</name>
</gene>
<dbReference type="PROSITE" id="PS00107">
    <property type="entry name" value="PROTEIN_KINASE_ATP"/>
    <property type="match status" value="1"/>
</dbReference>
<keyword evidence="4 5" id="KW-0067">ATP-binding</keyword>
<reference evidence="8 9" key="1">
    <citation type="journal article" date="2022" name="Nat. Ecol. Evol.">
        <title>A masculinizing supergene underlies an exaggerated male reproductive morph in a spider.</title>
        <authorList>
            <person name="Hendrickx F."/>
            <person name="De Corte Z."/>
            <person name="Sonet G."/>
            <person name="Van Belleghem S.M."/>
            <person name="Kostlbacher S."/>
            <person name="Vangestel C."/>
        </authorList>
    </citation>
    <scope>NUCLEOTIDE SEQUENCE [LARGE SCALE GENOMIC DNA]</scope>
    <source>
        <strain evidence="8">W744_W776</strain>
    </source>
</reference>
<name>A0AAV6UFP2_9ARAC</name>
<dbReference type="PANTHER" id="PTHR24348">
    <property type="entry name" value="SERINE/THREONINE-PROTEIN KINASE UNC-51-RELATED"/>
    <property type="match status" value="1"/>
</dbReference>
<feature type="compositionally biased region" description="Polar residues" evidence="6">
    <location>
        <begin position="364"/>
        <end position="386"/>
    </location>
</feature>
<feature type="compositionally biased region" description="Polar residues" evidence="6">
    <location>
        <begin position="419"/>
        <end position="429"/>
    </location>
</feature>
<dbReference type="GO" id="GO:0061709">
    <property type="term" value="P:reticulophagy"/>
    <property type="evidence" value="ECO:0007669"/>
    <property type="project" value="TreeGrafter"/>
</dbReference>
<dbReference type="SUPFAM" id="SSF56112">
    <property type="entry name" value="Protein kinase-like (PK-like)"/>
    <property type="match status" value="1"/>
</dbReference>
<dbReference type="Pfam" id="PF00069">
    <property type="entry name" value="Pkinase"/>
    <property type="match status" value="1"/>
</dbReference>
<dbReference type="EMBL" id="JAFNEN010000482">
    <property type="protein sequence ID" value="KAG8182071.1"/>
    <property type="molecule type" value="Genomic_DNA"/>
</dbReference>
<keyword evidence="2 5" id="KW-0547">Nucleotide-binding</keyword>
<dbReference type="InterPro" id="IPR048941">
    <property type="entry name" value="ATG1-like_MIT2"/>
</dbReference>
<dbReference type="InterPro" id="IPR000719">
    <property type="entry name" value="Prot_kinase_dom"/>
</dbReference>
<feature type="region of interest" description="Disordered" evidence="6">
    <location>
        <begin position="516"/>
        <end position="575"/>
    </location>
</feature>
<accession>A0AAV6UFP2</accession>
<feature type="region of interest" description="Disordered" evidence="6">
    <location>
        <begin position="282"/>
        <end position="335"/>
    </location>
</feature>
<dbReference type="PROSITE" id="PS00108">
    <property type="entry name" value="PROTEIN_KINASE_ST"/>
    <property type="match status" value="1"/>
</dbReference>
<organism evidence="8 9">
    <name type="scientific">Oedothorax gibbosus</name>
    <dbReference type="NCBI Taxonomy" id="931172"/>
    <lineage>
        <taxon>Eukaryota</taxon>
        <taxon>Metazoa</taxon>
        <taxon>Ecdysozoa</taxon>
        <taxon>Arthropoda</taxon>
        <taxon>Chelicerata</taxon>
        <taxon>Arachnida</taxon>
        <taxon>Araneae</taxon>
        <taxon>Araneomorphae</taxon>
        <taxon>Entelegynae</taxon>
        <taxon>Araneoidea</taxon>
        <taxon>Linyphiidae</taxon>
        <taxon>Erigoninae</taxon>
        <taxon>Oedothorax</taxon>
    </lineage>
</organism>
<evidence type="ECO:0000256" key="4">
    <source>
        <dbReference type="ARBA" id="ARBA00022840"/>
    </source>
</evidence>
<comment type="caution">
    <text evidence="8">The sequence shown here is derived from an EMBL/GenBank/DDBJ whole genome shotgun (WGS) entry which is preliminary data.</text>
</comment>
<dbReference type="FunFam" id="1.10.510.10:FF:000493">
    <property type="entry name" value="serine/threonine-protein kinase unc-51 isoform X2"/>
    <property type="match status" value="1"/>
</dbReference>
<dbReference type="PROSITE" id="PS50011">
    <property type="entry name" value="PROTEIN_KINASE_DOM"/>
    <property type="match status" value="1"/>
</dbReference>
<evidence type="ECO:0000256" key="2">
    <source>
        <dbReference type="ARBA" id="ARBA00022741"/>
    </source>
</evidence>
<dbReference type="GO" id="GO:0042594">
    <property type="term" value="P:response to starvation"/>
    <property type="evidence" value="ECO:0007669"/>
    <property type="project" value="TreeGrafter"/>
</dbReference>
<dbReference type="GO" id="GO:0034045">
    <property type="term" value="C:phagophore assembly site membrane"/>
    <property type="evidence" value="ECO:0007669"/>
    <property type="project" value="TreeGrafter"/>
</dbReference>
<sequence length="939" mass="103448">MADYECSEKIGEYEYNSKDLIGHGAFAVVFKGRHQKVKDHVVAIKCVSKGKLGKSPPLIGKEIKILQELTKLQHKNVVCLLECVDSPKNLYIVIEYCNGGDLSEYLQVKKILSEDTIRFFLRQIAEAMKVLNQKEVVHRDLKPQNILLCHSGAANPPPSQITLKIADFGFARFLGEGAMAATLCGSPMYMAPEVIMSLKYDAKADLWSIGTIVYQCLTGKAPFMARDPQQLKHYYEKNANLAPSIPNGTSHDLTDLLIRLMKRDAKDRMDFDELFNHPFLKAQPRSSSPVPVPMRGRAPSPTWEEGDVGGEEMASSPPSPLENSAAMYSGGEQRYSPPSPIEQDFVVVPANFLEENKFNDCENKNSPTMKHQLSDPNMSPSPRVSNQAFKKSSCQANINLCAQAVRFQAQQELEEGQPMQVSAGISSSSRHGDPVPVPTQKHTYAQIEHSLQNSPASCSPTQDFAEGARKGVSPLGTSPSSKDSVGSLPERKRRDSVNSIGSDAFRVTDLNSFTPPTVQFSIGTPPTGGRMRGLSGTTPPSGRQTPTGWRHQATPPQNFCGSPLRSRSGTTPPLSPCRELRRCEPYRNDAPQHRCLDFRNRTALGAGRAMTLPEFNSQWPSAAIPETDCTHYMQRSGSSGRLSGDNFFGQFPLSGGGASPPFLTYNQQRYLYGGLAQPQHHCCCGGSPGRRRGSSFENNSPNSLEGLFIPELPEETLLEKEHNDTLAKLHFVWALVKCILELAKTRSSPLSTALFSSFPPTTDGCEGGATGAALSEGGRRAVQLLLYLKGLQLISSAFRLSQQQVRNGQLQPSQQVRNVLGQLKESYHLCLRMCKSLNTPGLLQSVGVDPATSSLTADKILYKYAIQMCQSAAMQELFGDVHESFQQYETAHILLHSLGEQVNDLGDKELLHKYKEAVVKRMEIIHNNCSYSYPHDLKR</sequence>
<dbReference type="GO" id="GO:0000422">
    <property type="term" value="P:autophagy of mitochondrion"/>
    <property type="evidence" value="ECO:0007669"/>
    <property type="project" value="TreeGrafter"/>
</dbReference>
<dbReference type="Gene3D" id="3.30.200.20">
    <property type="entry name" value="Phosphorylase Kinase, domain 1"/>
    <property type="match status" value="1"/>
</dbReference>